<reference evidence="5 6" key="1">
    <citation type="submission" date="2015-03" db="EMBL/GenBank/DDBJ databases">
        <title>Complete genome sequence of Muricauda lutaonensis CC-HSB-11T, isolated from a coastal hot spring.</title>
        <authorList>
            <person name="Kim K.M."/>
        </authorList>
    </citation>
    <scope>NUCLEOTIDE SEQUENCE [LARGE SCALE GENOMIC DNA]</scope>
    <source>
        <strain evidence="5 6">CC-HSB-11</strain>
    </source>
</reference>
<dbReference type="OrthoDB" id="9814490at2"/>
<dbReference type="Gene3D" id="2.160.10.10">
    <property type="entry name" value="Hexapeptide repeat proteins"/>
    <property type="match status" value="1"/>
</dbReference>
<dbReference type="PANTHER" id="PTHR23416">
    <property type="entry name" value="SIALIC ACID SYNTHASE-RELATED"/>
    <property type="match status" value="1"/>
</dbReference>
<dbReference type="CDD" id="cd03349">
    <property type="entry name" value="LbH_XAT"/>
    <property type="match status" value="1"/>
</dbReference>
<dbReference type="InterPro" id="IPR011004">
    <property type="entry name" value="Trimer_LpxA-like_sf"/>
</dbReference>
<evidence type="ECO:0000313" key="5">
    <source>
        <dbReference type="EMBL" id="AKA36075.1"/>
    </source>
</evidence>
<organism evidence="5 6">
    <name type="scientific">Flagellimonas lutaonensis</name>
    <dbReference type="NCBI Taxonomy" id="516051"/>
    <lineage>
        <taxon>Bacteria</taxon>
        <taxon>Pseudomonadati</taxon>
        <taxon>Bacteroidota</taxon>
        <taxon>Flavobacteriia</taxon>
        <taxon>Flavobacteriales</taxon>
        <taxon>Flavobacteriaceae</taxon>
        <taxon>Flagellimonas</taxon>
    </lineage>
</organism>
<evidence type="ECO:0000256" key="2">
    <source>
        <dbReference type="ARBA" id="ARBA00022679"/>
    </source>
</evidence>
<keyword evidence="4" id="KW-0012">Acyltransferase</keyword>
<dbReference type="InterPro" id="IPR001451">
    <property type="entry name" value="Hexapep"/>
</dbReference>
<dbReference type="SUPFAM" id="SSF51161">
    <property type="entry name" value="Trimeric LpxA-like enzymes"/>
    <property type="match status" value="1"/>
</dbReference>
<evidence type="ECO:0000256" key="1">
    <source>
        <dbReference type="ARBA" id="ARBA00007274"/>
    </source>
</evidence>
<dbReference type="InterPro" id="IPR051159">
    <property type="entry name" value="Hexapeptide_acetyltransf"/>
</dbReference>
<sequence>MQSLRLIYRRLKTKWCKLKYGLKNVHPTFYMGGKSIISKDFEADRFVYVGPRCSIPPKVKVGKYTMFAPNVSILGGDHIFTNPEKPIIFAGRPKMPQTTIGEDVWIGAYSIIMAGVTIGNGSIVAAGSVVTKDIPAYTIYGGNPAKMIRMRFDEENIRKHQKMLERTTIDINFTKEKK</sequence>
<comment type="similarity">
    <text evidence="1">Belongs to the transferase hexapeptide repeat family.</text>
</comment>
<proteinExistence type="inferred from homology"/>
<dbReference type="PANTHER" id="PTHR23416:SF23">
    <property type="entry name" value="ACETYLTRANSFERASE C18B11.09C-RELATED"/>
    <property type="match status" value="1"/>
</dbReference>
<dbReference type="RefSeq" id="WP_045802655.1">
    <property type="nucleotide sequence ID" value="NZ_CP011071.1"/>
</dbReference>
<gene>
    <name evidence="5" type="ORF">VC82_2503</name>
</gene>
<dbReference type="EMBL" id="CP011071">
    <property type="protein sequence ID" value="AKA36075.1"/>
    <property type="molecule type" value="Genomic_DNA"/>
</dbReference>
<dbReference type="Pfam" id="PF00132">
    <property type="entry name" value="Hexapep"/>
    <property type="match status" value="1"/>
</dbReference>
<protein>
    <submittedName>
        <fullName evidence="5">Putative acetyltransferase</fullName>
    </submittedName>
</protein>
<accession>A0A0D5YV26</accession>
<dbReference type="AlphaFoldDB" id="A0A0D5YV26"/>
<dbReference type="KEGG" id="mlt:VC82_2503"/>
<keyword evidence="2 5" id="KW-0808">Transferase</keyword>
<evidence type="ECO:0000256" key="4">
    <source>
        <dbReference type="ARBA" id="ARBA00023315"/>
    </source>
</evidence>
<keyword evidence="6" id="KW-1185">Reference proteome</keyword>
<evidence type="ECO:0000256" key="3">
    <source>
        <dbReference type="ARBA" id="ARBA00022737"/>
    </source>
</evidence>
<dbReference type="PATRIC" id="fig|516051.4.peg.2568"/>
<dbReference type="InterPro" id="IPR018357">
    <property type="entry name" value="Hexapep_transf_CS"/>
</dbReference>
<dbReference type="PROSITE" id="PS00101">
    <property type="entry name" value="HEXAPEP_TRANSFERASES"/>
    <property type="match status" value="1"/>
</dbReference>
<dbReference type="GO" id="GO:0008374">
    <property type="term" value="F:O-acyltransferase activity"/>
    <property type="evidence" value="ECO:0007669"/>
    <property type="project" value="TreeGrafter"/>
</dbReference>
<dbReference type="STRING" id="516051.VC82_2503"/>
<dbReference type="HOGENOM" id="CLU_051638_7_3_10"/>
<name>A0A0D5YV26_9FLAO</name>
<dbReference type="Proteomes" id="UP000032726">
    <property type="component" value="Chromosome"/>
</dbReference>
<keyword evidence="3" id="KW-0677">Repeat</keyword>
<evidence type="ECO:0000313" key="6">
    <source>
        <dbReference type="Proteomes" id="UP000032726"/>
    </source>
</evidence>